<organism evidence="1 2">
    <name type="scientific">Botryobasidium botryosum (strain FD-172 SS1)</name>
    <dbReference type="NCBI Taxonomy" id="930990"/>
    <lineage>
        <taxon>Eukaryota</taxon>
        <taxon>Fungi</taxon>
        <taxon>Dikarya</taxon>
        <taxon>Basidiomycota</taxon>
        <taxon>Agaricomycotina</taxon>
        <taxon>Agaricomycetes</taxon>
        <taxon>Cantharellales</taxon>
        <taxon>Botryobasidiaceae</taxon>
        <taxon>Botryobasidium</taxon>
    </lineage>
</organism>
<dbReference type="HOGENOM" id="CLU_1474946_0_0_1"/>
<accession>A0A067M1F0</accession>
<evidence type="ECO:0000313" key="2">
    <source>
        <dbReference type="Proteomes" id="UP000027195"/>
    </source>
</evidence>
<sequence>MPSSSVQKAMSMDLLEISPFPNALRCFDGIKMPGAISPGPIRKGSMDCSPSKLRSSMRHTGTHGTRVFHHAIEFPVVCFIAGPSQDLLILIERHSLPSTANQDPPYRIHLRTLSTNHPHPRANIPVIEHVMPLRNTIHELHIQVMGNIIGVYFKVRSGNGDGPPRPLSLFSCGSGRLVPSKLA</sequence>
<protein>
    <submittedName>
        <fullName evidence="1">Uncharacterized protein</fullName>
    </submittedName>
</protein>
<dbReference type="Proteomes" id="UP000027195">
    <property type="component" value="Unassembled WGS sequence"/>
</dbReference>
<dbReference type="EMBL" id="KL198079">
    <property type="protein sequence ID" value="KDQ09359.1"/>
    <property type="molecule type" value="Genomic_DNA"/>
</dbReference>
<dbReference type="InParanoid" id="A0A067M1F0"/>
<dbReference type="OrthoDB" id="3256413at2759"/>
<proteinExistence type="predicted"/>
<dbReference type="AlphaFoldDB" id="A0A067M1F0"/>
<evidence type="ECO:0000313" key="1">
    <source>
        <dbReference type="EMBL" id="KDQ09359.1"/>
    </source>
</evidence>
<keyword evidence="2" id="KW-1185">Reference proteome</keyword>
<reference evidence="2" key="1">
    <citation type="journal article" date="2014" name="Proc. Natl. Acad. Sci. U.S.A.">
        <title>Extensive sampling of basidiomycete genomes demonstrates inadequacy of the white-rot/brown-rot paradigm for wood decay fungi.</title>
        <authorList>
            <person name="Riley R."/>
            <person name="Salamov A.A."/>
            <person name="Brown D.W."/>
            <person name="Nagy L.G."/>
            <person name="Floudas D."/>
            <person name="Held B.W."/>
            <person name="Levasseur A."/>
            <person name="Lombard V."/>
            <person name="Morin E."/>
            <person name="Otillar R."/>
            <person name="Lindquist E.A."/>
            <person name="Sun H."/>
            <person name="LaButti K.M."/>
            <person name="Schmutz J."/>
            <person name="Jabbour D."/>
            <person name="Luo H."/>
            <person name="Baker S.E."/>
            <person name="Pisabarro A.G."/>
            <person name="Walton J.D."/>
            <person name="Blanchette R.A."/>
            <person name="Henrissat B."/>
            <person name="Martin F."/>
            <person name="Cullen D."/>
            <person name="Hibbett D.S."/>
            <person name="Grigoriev I.V."/>
        </authorList>
    </citation>
    <scope>NUCLEOTIDE SEQUENCE [LARGE SCALE GENOMIC DNA]</scope>
    <source>
        <strain evidence="2">FD-172 SS1</strain>
    </source>
</reference>
<gene>
    <name evidence="1" type="ORF">BOTBODRAFT_37116</name>
</gene>
<name>A0A067M1F0_BOTB1</name>